<keyword evidence="1" id="KW-0597">Phosphoprotein</keyword>
<sequence>MQHILLIEDDALVALGLSMTLKQPGSRVSHATNGQEGFDIYHRERVDLVITDLNMPVMDGYAIIRTLREESPEIKIVVAAGVDRTKIEDCLRSMGITSILTKPIGPTKLINTVCEALDVGLVPDQV</sequence>
<dbReference type="EMBL" id="UINC01106193">
    <property type="protein sequence ID" value="SVC70682.1"/>
    <property type="molecule type" value="Genomic_DNA"/>
</dbReference>
<protein>
    <recommendedName>
        <fullName evidence="2">Response regulatory domain-containing protein</fullName>
    </recommendedName>
</protein>
<proteinExistence type="predicted"/>
<dbReference type="PANTHER" id="PTHR44591">
    <property type="entry name" value="STRESS RESPONSE REGULATOR PROTEIN 1"/>
    <property type="match status" value="1"/>
</dbReference>
<dbReference type="CDD" id="cd17546">
    <property type="entry name" value="REC_hyHK_CKI1_RcsC-like"/>
    <property type="match status" value="1"/>
</dbReference>
<name>A0A382PFF6_9ZZZZ</name>
<dbReference type="InterPro" id="IPR050595">
    <property type="entry name" value="Bact_response_regulator"/>
</dbReference>
<dbReference type="PANTHER" id="PTHR44591:SF3">
    <property type="entry name" value="RESPONSE REGULATORY DOMAIN-CONTAINING PROTEIN"/>
    <property type="match status" value="1"/>
</dbReference>
<dbReference type="InterPro" id="IPR001789">
    <property type="entry name" value="Sig_transdc_resp-reg_receiver"/>
</dbReference>
<dbReference type="SUPFAM" id="SSF52172">
    <property type="entry name" value="CheY-like"/>
    <property type="match status" value="1"/>
</dbReference>
<dbReference type="SMART" id="SM00448">
    <property type="entry name" value="REC"/>
    <property type="match status" value="1"/>
</dbReference>
<dbReference type="AlphaFoldDB" id="A0A382PFF6"/>
<dbReference type="Gene3D" id="3.40.50.2300">
    <property type="match status" value="1"/>
</dbReference>
<feature type="domain" description="Response regulatory" evidence="2">
    <location>
        <begin position="3"/>
        <end position="117"/>
    </location>
</feature>
<dbReference type="GO" id="GO:0000160">
    <property type="term" value="P:phosphorelay signal transduction system"/>
    <property type="evidence" value="ECO:0007669"/>
    <property type="project" value="InterPro"/>
</dbReference>
<accession>A0A382PFF6</accession>
<dbReference type="PROSITE" id="PS50110">
    <property type="entry name" value="RESPONSE_REGULATORY"/>
    <property type="match status" value="1"/>
</dbReference>
<reference evidence="3" key="1">
    <citation type="submission" date="2018-05" db="EMBL/GenBank/DDBJ databases">
        <authorList>
            <person name="Lanie J.A."/>
            <person name="Ng W.-L."/>
            <person name="Kazmierczak K.M."/>
            <person name="Andrzejewski T.M."/>
            <person name="Davidsen T.M."/>
            <person name="Wayne K.J."/>
            <person name="Tettelin H."/>
            <person name="Glass J.I."/>
            <person name="Rusch D."/>
            <person name="Podicherti R."/>
            <person name="Tsui H.-C.T."/>
            <person name="Winkler M.E."/>
        </authorList>
    </citation>
    <scope>NUCLEOTIDE SEQUENCE</scope>
</reference>
<evidence type="ECO:0000256" key="1">
    <source>
        <dbReference type="ARBA" id="ARBA00022553"/>
    </source>
</evidence>
<evidence type="ECO:0000259" key="2">
    <source>
        <dbReference type="PROSITE" id="PS50110"/>
    </source>
</evidence>
<evidence type="ECO:0000313" key="3">
    <source>
        <dbReference type="EMBL" id="SVC70682.1"/>
    </source>
</evidence>
<dbReference type="Pfam" id="PF00072">
    <property type="entry name" value="Response_reg"/>
    <property type="match status" value="1"/>
</dbReference>
<gene>
    <name evidence="3" type="ORF">METZ01_LOCUS323536</name>
</gene>
<organism evidence="3">
    <name type="scientific">marine metagenome</name>
    <dbReference type="NCBI Taxonomy" id="408172"/>
    <lineage>
        <taxon>unclassified sequences</taxon>
        <taxon>metagenomes</taxon>
        <taxon>ecological metagenomes</taxon>
    </lineage>
</organism>
<dbReference type="InterPro" id="IPR011006">
    <property type="entry name" value="CheY-like_superfamily"/>
</dbReference>